<protein>
    <submittedName>
        <fullName evidence="2">Uncharacterized protein</fullName>
    </submittedName>
</protein>
<sequence length="42" mass="4645">MVNAMCRSLPSAVNRCQQREGAPEPCPSERFRDPSVPSDLRG</sequence>
<evidence type="ECO:0000313" key="2">
    <source>
        <dbReference type="EMBL" id="MBD8011862.1"/>
    </source>
</evidence>
<name>A0ABR8W4A9_9MICO</name>
<gene>
    <name evidence="2" type="ORF">H9633_06075</name>
</gene>
<accession>A0ABR8W4A9</accession>
<feature type="compositionally biased region" description="Basic and acidic residues" evidence="1">
    <location>
        <begin position="17"/>
        <end position="33"/>
    </location>
</feature>
<reference evidence="2 3" key="1">
    <citation type="submission" date="2020-08" db="EMBL/GenBank/DDBJ databases">
        <title>A Genomic Blueprint of the Chicken Gut Microbiome.</title>
        <authorList>
            <person name="Gilroy R."/>
            <person name="Ravi A."/>
            <person name="Getino M."/>
            <person name="Pursley I."/>
            <person name="Horton D.L."/>
            <person name="Alikhan N.-F."/>
            <person name="Baker D."/>
            <person name="Gharbi K."/>
            <person name="Hall N."/>
            <person name="Watson M."/>
            <person name="Adriaenssens E.M."/>
            <person name="Foster-Nyarko E."/>
            <person name="Jarju S."/>
            <person name="Secka A."/>
            <person name="Antonio M."/>
            <person name="Oren A."/>
            <person name="Chaudhuri R."/>
            <person name="La Ragione R.M."/>
            <person name="Hildebrand F."/>
            <person name="Pallen M.J."/>
        </authorList>
    </citation>
    <scope>NUCLEOTIDE SEQUENCE [LARGE SCALE GENOMIC DNA]</scope>
    <source>
        <strain evidence="2 3">Re1</strain>
    </source>
</reference>
<proteinExistence type="predicted"/>
<dbReference type="EMBL" id="JACSPX010000001">
    <property type="protein sequence ID" value="MBD8011862.1"/>
    <property type="molecule type" value="Genomic_DNA"/>
</dbReference>
<organism evidence="2 3">
    <name type="scientific">Microbacterium commune</name>
    <dbReference type="NCBI Taxonomy" id="2762219"/>
    <lineage>
        <taxon>Bacteria</taxon>
        <taxon>Bacillati</taxon>
        <taxon>Actinomycetota</taxon>
        <taxon>Actinomycetes</taxon>
        <taxon>Micrococcales</taxon>
        <taxon>Microbacteriaceae</taxon>
        <taxon>Microbacterium</taxon>
    </lineage>
</organism>
<feature type="region of interest" description="Disordered" evidence="1">
    <location>
        <begin position="1"/>
        <end position="42"/>
    </location>
</feature>
<evidence type="ECO:0000256" key="1">
    <source>
        <dbReference type="SAM" id="MobiDB-lite"/>
    </source>
</evidence>
<comment type="caution">
    <text evidence="2">The sequence shown here is derived from an EMBL/GenBank/DDBJ whole genome shotgun (WGS) entry which is preliminary data.</text>
</comment>
<keyword evidence="3" id="KW-1185">Reference proteome</keyword>
<dbReference type="Proteomes" id="UP000611521">
    <property type="component" value="Unassembled WGS sequence"/>
</dbReference>
<evidence type="ECO:0000313" key="3">
    <source>
        <dbReference type="Proteomes" id="UP000611521"/>
    </source>
</evidence>